<dbReference type="Gene3D" id="3.40.50.2300">
    <property type="match status" value="1"/>
</dbReference>
<gene>
    <name evidence="1" type="ORF">HDF08_003714</name>
</gene>
<dbReference type="Proteomes" id="UP000564385">
    <property type="component" value="Unassembled WGS sequence"/>
</dbReference>
<accession>A0A852VNF6</accession>
<comment type="caution">
    <text evidence="1">The sequence shown here is derived from an EMBL/GenBank/DDBJ whole genome shotgun (WGS) entry which is preliminary data.</text>
</comment>
<dbReference type="AlphaFoldDB" id="A0A852VNF6"/>
<dbReference type="InterPro" id="IPR011006">
    <property type="entry name" value="CheY-like_superfamily"/>
</dbReference>
<sequence>MANAKVLLVDDDNTIRYSLSMILEQHGFKVSSAAKQIADTGGGLTLDASTLTFNQLRDITTAASSGKAKITVKNLTSLTSLQLGELSALAPGLIVFDLTS</sequence>
<name>A0A852VNF6_9BACT</name>
<dbReference type="EMBL" id="JACCCU010000003">
    <property type="protein sequence ID" value="NYF91595.1"/>
    <property type="molecule type" value="Genomic_DNA"/>
</dbReference>
<organism evidence="1 2">
    <name type="scientific">Tunturiibacter lichenicola</name>
    <dbReference type="NCBI Taxonomy" id="2051959"/>
    <lineage>
        <taxon>Bacteria</taxon>
        <taxon>Pseudomonadati</taxon>
        <taxon>Acidobacteriota</taxon>
        <taxon>Terriglobia</taxon>
        <taxon>Terriglobales</taxon>
        <taxon>Acidobacteriaceae</taxon>
        <taxon>Tunturiibacter</taxon>
    </lineage>
</organism>
<evidence type="ECO:0000313" key="2">
    <source>
        <dbReference type="Proteomes" id="UP000564385"/>
    </source>
</evidence>
<proteinExistence type="predicted"/>
<dbReference type="SUPFAM" id="SSF52172">
    <property type="entry name" value="CheY-like"/>
    <property type="match status" value="1"/>
</dbReference>
<evidence type="ECO:0000313" key="1">
    <source>
        <dbReference type="EMBL" id="NYF91595.1"/>
    </source>
</evidence>
<protein>
    <submittedName>
        <fullName evidence="1">CheY-like chemotaxis protein</fullName>
    </submittedName>
</protein>
<reference evidence="1 2" key="1">
    <citation type="submission" date="2020-07" db="EMBL/GenBank/DDBJ databases">
        <title>Genomic Encyclopedia of Type Strains, Phase IV (KMG-V): Genome sequencing to study the core and pangenomes of soil and plant-associated prokaryotes.</title>
        <authorList>
            <person name="Whitman W."/>
        </authorList>
    </citation>
    <scope>NUCLEOTIDE SEQUENCE [LARGE SCALE GENOMIC DNA]</scope>
    <source>
        <strain evidence="1 2">M8UP22</strain>
    </source>
</reference>